<comment type="caution">
    <text evidence="2">The sequence shown here is derived from an EMBL/GenBank/DDBJ whole genome shotgun (WGS) entry which is preliminary data.</text>
</comment>
<dbReference type="EMBL" id="BGPR01046725">
    <property type="protein sequence ID" value="GBO23676.1"/>
    <property type="molecule type" value="Genomic_DNA"/>
</dbReference>
<organism evidence="2 4">
    <name type="scientific">Araneus ventricosus</name>
    <name type="common">Orbweaver spider</name>
    <name type="synonym">Epeira ventricosa</name>
    <dbReference type="NCBI Taxonomy" id="182803"/>
    <lineage>
        <taxon>Eukaryota</taxon>
        <taxon>Metazoa</taxon>
        <taxon>Ecdysozoa</taxon>
        <taxon>Arthropoda</taxon>
        <taxon>Chelicerata</taxon>
        <taxon>Arachnida</taxon>
        <taxon>Araneae</taxon>
        <taxon>Araneomorphae</taxon>
        <taxon>Entelegynae</taxon>
        <taxon>Araneoidea</taxon>
        <taxon>Araneidae</taxon>
        <taxon>Araneus</taxon>
    </lineage>
</organism>
<gene>
    <name evidence="3" type="ORF">AVEN_171708_1</name>
    <name evidence="2" type="ORF">AVEN_52186_1</name>
</gene>
<reference evidence="2 4" key="1">
    <citation type="journal article" date="2019" name="Sci. Rep.">
        <title>Orb-weaving spider Araneus ventricosus genome elucidates the spidroin gene catalogue.</title>
        <authorList>
            <person name="Kono N."/>
            <person name="Nakamura H."/>
            <person name="Ohtoshi R."/>
            <person name="Moran D.A.P."/>
            <person name="Shinohara A."/>
            <person name="Yoshida Y."/>
            <person name="Fujiwara M."/>
            <person name="Mori M."/>
            <person name="Tomita M."/>
            <person name="Arakawa K."/>
        </authorList>
    </citation>
    <scope>NUCLEOTIDE SEQUENCE [LARGE SCALE GENOMIC DNA]</scope>
</reference>
<evidence type="ECO:0000313" key="2">
    <source>
        <dbReference type="EMBL" id="GBO23676.1"/>
    </source>
</evidence>
<dbReference type="EMBL" id="BGPR01046727">
    <property type="protein sequence ID" value="GBO23678.1"/>
    <property type="molecule type" value="Genomic_DNA"/>
</dbReference>
<feature type="region of interest" description="Disordered" evidence="1">
    <location>
        <begin position="118"/>
        <end position="189"/>
    </location>
</feature>
<proteinExistence type="predicted"/>
<dbReference type="Proteomes" id="UP000499080">
    <property type="component" value="Unassembled WGS sequence"/>
</dbReference>
<keyword evidence="4" id="KW-1185">Reference proteome</keyword>
<evidence type="ECO:0000313" key="3">
    <source>
        <dbReference type="EMBL" id="GBO23678.1"/>
    </source>
</evidence>
<dbReference type="AlphaFoldDB" id="A0A4Y2VHM8"/>
<name>A0A4Y2VHM8_ARAVE</name>
<accession>A0A4Y2VHM8</accession>
<evidence type="ECO:0000256" key="1">
    <source>
        <dbReference type="SAM" id="MobiDB-lite"/>
    </source>
</evidence>
<feature type="compositionally biased region" description="Basic and acidic residues" evidence="1">
    <location>
        <begin position="162"/>
        <end position="189"/>
    </location>
</feature>
<evidence type="ECO:0000313" key="4">
    <source>
        <dbReference type="Proteomes" id="UP000499080"/>
    </source>
</evidence>
<sequence>MDYFKVHQTSIHSGYVEQSLSLSLGYYTPIVFSTLRAPNYFELLAVRSQEELVDDIPESIAEEPAHTLPHAQTVPPSPVVESLAQLTVRCRSQSSYFNQAKSKCSNTCSSEKIELKPLVSEDATEKETLPSEPPMESSSTATDATEETPPVTNTAAETVPEVEIRSRSVEDLPQKPKSYVFRDSKSSAV</sequence>
<protein>
    <submittedName>
        <fullName evidence="2">Uncharacterized protein</fullName>
    </submittedName>
</protein>